<comment type="caution">
    <text evidence="4">The sequence shown here is derived from an EMBL/GenBank/DDBJ whole genome shotgun (WGS) entry which is preliminary data.</text>
</comment>
<dbReference type="Proteomes" id="UP000052245">
    <property type="component" value="Unassembled WGS sequence"/>
</dbReference>
<dbReference type="PROSITE" id="PS51186">
    <property type="entry name" value="GNAT"/>
    <property type="match status" value="1"/>
</dbReference>
<dbReference type="SUPFAM" id="SSF55729">
    <property type="entry name" value="Acyl-CoA N-acyltransferases (Nat)"/>
    <property type="match status" value="1"/>
</dbReference>
<accession>A0A0S4RTR7</accession>
<evidence type="ECO:0000256" key="2">
    <source>
        <dbReference type="ARBA" id="ARBA00023315"/>
    </source>
</evidence>
<evidence type="ECO:0000313" key="7">
    <source>
        <dbReference type="Proteomes" id="UP000052245"/>
    </source>
</evidence>
<evidence type="ECO:0000313" key="5">
    <source>
        <dbReference type="EMBL" id="CUU78661.1"/>
    </source>
</evidence>
<feature type="domain" description="N-acetyltransferase" evidence="3">
    <location>
        <begin position="2"/>
        <end position="141"/>
    </location>
</feature>
<keyword evidence="6" id="KW-1185">Reference proteome</keyword>
<dbReference type="EMBL" id="FAVC01000001">
    <property type="protein sequence ID" value="CUU78661.1"/>
    <property type="molecule type" value="Genomic_DNA"/>
</dbReference>
<dbReference type="Gene3D" id="3.40.630.30">
    <property type="match status" value="1"/>
</dbReference>
<dbReference type="InterPro" id="IPR000182">
    <property type="entry name" value="GNAT_dom"/>
</dbReference>
<dbReference type="NCBIfam" id="NF005840">
    <property type="entry name" value="PRK07757.1"/>
    <property type="match status" value="1"/>
</dbReference>
<dbReference type="PANTHER" id="PTHR30602:SF12">
    <property type="entry name" value="AMINO-ACID ACETYLTRANSFERASE NAGS1, CHLOROPLASTIC-RELATED"/>
    <property type="match status" value="1"/>
</dbReference>
<dbReference type="PANTHER" id="PTHR30602">
    <property type="entry name" value="AMINO-ACID ACETYLTRANSFERASE"/>
    <property type="match status" value="1"/>
</dbReference>
<evidence type="ECO:0000256" key="1">
    <source>
        <dbReference type="ARBA" id="ARBA00022679"/>
    </source>
</evidence>
<proteinExistence type="predicted"/>
<keyword evidence="1 4" id="KW-0808">Transferase</keyword>
<sequence length="152" mass="17053">MIMYKKARLADISSMQCLVRKEVENGIILPRSDDEIATNIRSYTLACDENDIVGYSALHIHASNLAEVRSLIIKDGLRGKGIGGGLVKALLDEAKSLGIKQVFTLTYRASFFEKLGFDRISKEKLPAQKIWADCIKCKHFPICNEIALIYYL</sequence>
<dbReference type="EC" id="2.3.1.1" evidence="4"/>
<organism evidence="4 6">
    <name type="scientific">Campylobacter hyointestinalis subsp. hyointestinalis</name>
    <dbReference type="NCBI Taxonomy" id="91352"/>
    <lineage>
        <taxon>Bacteria</taxon>
        <taxon>Pseudomonadati</taxon>
        <taxon>Campylobacterota</taxon>
        <taxon>Epsilonproteobacteria</taxon>
        <taxon>Campylobacterales</taxon>
        <taxon>Campylobacteraceae</taxon>
        <taxon>Campylobacter</taxon>
    </lineage>
</organism>
<protein>
    <submittedName>
        <fullName evidence="4">Acetyltransferase</fullName>
        <ecNumber evidence="4">2.3.1.1</ecNumber>
    </submittedName>
</protein>
<dbReference type="RefSeq" id="WP_059425169.1">
    <property type="nucleotide sequence ID" value="NZ_CP040464.1"/>
</dbReference>
<reference evidence="6 7" key="1">
    <citation type="submission" date="2015-11" db="EMBL/GenBank/DDBJ databases">
        <authorList>
            <consortium name="Pathogen Informatics"/>
        </authorList>
    </citation>
    <scope>NUCLEOTIDE SEQUENCE [LARGE SCALE GENOMIC DNA]</scope>
    <source>
        <strain evidence="4 6">006A-0059</strain>
        <strain evidence="5 7">007A-0283</strain>
    </source>
</reference>
<name>A0A0S4RTR7_CAMHY</name>
<keyword evidence="2 4" id="KW-0012">Acyltransferase</keyword>
<dbReference type="GO" id="GO:0004042">
    <property type="term" value="F:L-glutamate N-acetyltransferase activity"/>
    <property type="evidence" value="ECO:0007669"/>
    <property type="project" value="InterPro"/>
</dbReference>
<dbReference type="InterPro" id="IPR016181">
    <property type="entry name" value="Acyl_CoA_acyltransferase"/>
</dbReference>
<evidence type="ECO:0000259" key="3">
    <source>
        <dbReference type="PROSITE" id="PS51186"/>
    </source>
</evidence>
<accession>A0A9W5ASG3</accession>
<evidence type="ECO:0000313" key="6">
    <source>
        <dbReference type="Proteomes" id="UP000052237"/>
    </source>
</evidence>
<dbReference type="Pfam" id="PF00583">
    <property type="entry name" value="Acetyltransf_1"/>
    <property type="match status" value="1"/>
</dbReference>
<dbReference type="EMBL" id="FAVB01000001">
    <property type="protein sequence ID" value="CUU74320.1"/>
    <property type="molecule type" value="Genomic_DNA"/>
</dbReference>
<evidence type="ECO:0000313" key="4">
    <source>
        <dbReference type="EMBL" id="CUU74320.1"/>
    </source>
</evidence>
<dbReference type="GO" id="GO:0005737">
    <property type="term" value="C:cytoplasm"/>
    <property type="evidence" value="ECO:0007669"/>
    <property type="project" value="InterPro"/>
</dbReference>
<dbReference type="AlphaFoldDB" id="A0A0S4RTR7"/>
<dbReference type="GO" id="GO:0006526">
    <property type="term" value="P:L-arginine biosynthetic process"/>
    <property type="evidence" value="ECO:0007669"/>
    <property type="project" value="InterPro"/>
</dbReference>
<gene>
    <name evidence="4" type="primary">argA</name>
    <name evidence="4" type="ORF">ERS686654_00595</name>
    <name evidence="5" type="ORF">ERS739223_00782</name>
</gene>
<dbReference type="InterPro" id="IPR010167">
    <property type="entry name" value="NH2A_AcTrfase"/>
</dbReference>
<dbReference type="Proteomes" id="UP000052237">
    <property type="component" value="Unassembled WGS sequence"/>
</dbReference>